<dbReference type="PANTHER" id="PTHR42718:SF49">
    <property type="entry name" value="EXPORT PROTEIN"/>
    <property type="match status" value="1"/>
</dbReference>
<feature type="transmembrane region" description="Helical" evidence="5">
    <location>
        <begin position="355"/>
        <end position="374"/>
    </location>
</feature>
<feature type="transmembrane region" description="Helical" evidence="5">
    <location>
        <begin position="330"/>
        <end position="349"/>
    </location>
</feature>
<keyword evidence="3 5" id="KW-1133">Transmembrane helix</keyword>
<name>A0ABU7L6X6_9NOCA</name>
<dbReference type="RefSeq" id="WP_330132328.1">
    <property type="nucleotide sequence ID" value="NZ_JAUTXY010000002.1"/>
</dbReference>
<evidence type="ECO:0000313" key="8">
    <source>
        <dbReference type="Proteomes" id="UP001336020"/>
    </source>
</evidence>
<evidence type="ECO:0000313" key="7">
    <source>
        <dbReference type="EMBL" id="MEE2057074.1"/>
    </source>
</evidence>
<evidence type="ECO:0000256" key="4">
    <source>
        <dbReference type="ARBA" id="ARBA00023136"/>
    </source>
</evidence>
<keyword evidence="2 5" id="KW-0812">Transmembrane</keyword>
<feature type="transmembrane region" description="Helical" evidence="5">
    <location>
        <begin position="265"/>
        <end position="286"/>
    </location>
</feature>
<feature type="transmembrane region" description="Helical" evidence="5">
    <location>
        <begin position="138"/>
        <end position="158"/>
    </location>
</feature>
<gene>
    <name evidence="7" type="ORF">Q7514_05975</name>
</gene>
<feature type="transmembrane region" description="Helical" evidence="5">
    <location>
        <begin position="225"/>
        <end position="245"/>
    </location>
</feature>
<evidence type="ECO:0000256" key="5">
    <source>
        <dbReference type="SAM" id="Phobius"/>
    </source>
</evidence>
<dbReference type="Gene3D" id="1.20.1250.20">
    <property type="entry name" value="MFS general substrate transporter like domains"/>
    <property type="match status" value="1"/>
</dbReference>
<dbReference type="SUPFAM" id="SSF103473">
    <property type="entry name" value="MFS general substrate transporter"/>
    <property type="match status" value="1"/>
</dbReference>
<evidence type="ECO:0000259" key="6">
    <source>
        <dbReference type="PROSITE" id="PS50850"/>
    </source>
</evidence>
<evidence type="ECO:0000256" key="2">
    <source>
        <dbReference type="ARBA" id="ARBA00022692"/>
    </source>
</evidence>
<dbReference type="PROSITE" id="PS50850">
    <property type="entry name" value="MFS"/>
    <property type="match status" value="1"/>
</dbReference>
<proteinExistence type="predicted"/>
<comment type="caution">
    <text evidence="7">The sequence shown here is derived from an EMBL/GenBank/DDBJ whole genome shotgun (WGS) entry which is preliminary data.</text>
</comment>
<feature type="transmembrane region" description="Helical" evidence="5">
    <location>
        <begin position="104"/>
        <end position="126"/>
    </location>
</feature>
<feature type="transmembrane region" description="Helical" evidence="5">
    <location>
        <begin position="50"/>
        <end position="70"/>
    </location>
</feature>
<feature type="transmembrane region" description="Helical" evidence="5">
    <location>
        <begin position="170"/>
        <end position="189"/>
    </location>
</feature>
<dbReference type="Pfam" id="PF07690">
    <property type="entry name" value="MFS_1"/>
    <property type="match status" value="1"/>
</dbReference>
<dbReference type="Proteomes" id="UP001336020">
    <property type="component" value="Unassembled WGS sequence"/>
</dbReference>
<dbReference type="InterPro" id="IPR020846">
    <property type="entry name" value="MFS_dom"/>
</dbReference>
<feature type="transmembrane region" description="Helical" evidence="5">
    <location>
        <begin position="12"/>
        <end position="30"/>
    </location>
</feature>
<sequence length="455" mass="45707">MSLIFKPNASRGALLPVAAGTALVLVTYVTPMATLAPTSEDLGAGTVSGAWILSAMSIGLAGALLAGGLLGDRVGRRRVYVGGLLAVVAGAFACAVAWDPWILVGARVLQGAGGAAVLACGLAILAHSYPSGRERVHATAVWGACVGGGVAGGSLLAMALDVGTGWRENYVAVAVVGTLLLVPTLRGVPETRAGVARRIDVGGLALLIAGMVLLVSALTQVRDGVGVVAAVLIVLALMIFVALWAVERRAEHPLVDPDLLRHPSFLATTFGALTLGVGMIGMASFLPTVAQAGFGDSLRMASVPPLVWAVTSMSASLALRWLPLPLRGPLPIAALLALTAAGMITAIGADSTVQLLVPMSLTGITTGLLNAILGREAVAGAPPDHAAMASGANNTARYLGAACGITLFAVIAANTGGDITGGWTNAVLTAACITLLGAVSIAALAVLRTRRHVHI</sequence>
<evidence type="ECO:0000256" key="3">
    <source>
        <dbReference type="ARBA" id="ARBA00022989"/>
    </source>
</evidence>
<dbReference type="PANTHER" id="PTHR42718">
    <property type="entry name" value="MAJOR FACILITATOR SUPERFAMILY MULTIDRUG TRANSPORTER MFSC"/>
    <property type="match status" value="1"/>
</dbReference>
<feature type="transmembrane region" description="Helical" evidence="5">
    <location>
        <begin position="306"/>
        <end position="323"/>
    </location>
</feature>
<evidence type="ECO:0000256" key="1">
    <source>
        <dbReference type="ARBA" id="ARBA00004651"/>
    </source>
</evidence>
<keyword evidence="8" id="KW-1185">Reference proteome</keyword>
<dbReference type="InterPro" id="IPR011701">
    <property type="entry name" value="MFS"/>
</dbReference>
<dbReference type="InterPro" id="IPR036259">
    <property type="entry name" value="MFS_trans_sf"/>
</dbReference>
<accession>A0ABU7L6X6</accession>
<feature type="transmembrane region" description="Helical" evidence="5">
    <location>
        <begin position="79"/>
        <end position="98"/>
    </location>
</feature>
<keyword evidence="4 5" id="KW-0472">Membrane</keyword>
<reference evidence="7 8" key="1">
    <citation type="submission" date="2023-07" db="EMBL/GenBank/DDBJ databases">
        <authorList>
            <person name="Girao M."/>
            <person name="Carvalho M.F."/>
        </authorList>
    </citation>
    <scope>NUCLEOTIDE SEQUENCE [LARGE SCALE GENOMIC DNA]</scope>
    <source>
        <strain evidence="7 8">YIM65754</strain>
    </source>
</reference>
<feature type="transmembrane region" description="Helical" evidence="5">
    <location>
        <begin position="426"/>
        <end position="447"/>
    </location>
</feature>
<comment type="subcellular location">
    <subcellularLocation>
        <location evidence="1">Cell membrane</location>
        <topology evidence="1">Multi-pass membrane protein</topology>
    </subcellularLocation>
</comment>
<feature type="domain" description="Major facilitator superfamily (MFS) profile" evidence="6">
    <location>
        <begin position="13"/>
        <end position="449"/>
    </location>
</feature>
<feature type="transmembrane region" description="Helical" evidence="5">
    <location>
        <begin position="201"/>
        <end position="219"/>
    </location>
</feature>
<organism evidence="7 8">
    <name type="scientific">Rhodococcus artemisiae</name>
    <dbReference type="NCBI Taxonomy" id="714159"/>
    <lineage>
        <taxon>Bacteria</taxon>
        <taxon>Bacillati</taxon>
        <taxon>Actinomycetota</taxon>
        <taxon>Actinomycetes</taxon>
        <taxon>Mycobacteriales</taxon>
        <taxon>Nocardiaceae</taxon>
        <taxon>Rhodococcus</taxon>
    </lineage>
</organism>
<protein>
    <submittedName>
        <fullName evidence="7">MFS transporter</fullName>
    </submittedName>
</protein>
<dbReference type="EMBL" id="JAUTXY010000002">
    <property type="protein sequence ID" value="MEE2057074.1"/>
    <property type="molecule type" value="Genomic_DNA"/>
</dbReference>
<feature type="transmembrane region" description="Helical" evidence="5">
    <location>
        <begin position="395"/>
        <end position="414"/>
    </location>
</feature>